<organism evidence="2 3">
    <name type="scientific">Ethanoligenens harbinense (strain DSM 18485 / JCM 12961 / CGMCC 1.5033 / YUAN-3)</name>
    <dbReference type="NCBI Taxonomy" id="663278"/>
    <lineage>
        <taxon>Bacteria</taxon>
        <taxon>Bacillati</taxon>
        <taxon>Bacillota</taxon>
        <taxon>Clostridia</taxon>
        <taxon>Eubacteriales</taxon>
        <taxon>Oscillospiraceae</taxon>
        <taxon>Ethanoligenens</taxon>
    </lineage>
</organism>
<evidence type="ECO:0000259" key="1">
    <source>
        <dbReference type="PROSITE" id="PS51819"/>
    </source>
</evidence>
<keyword evidence="2" id="KW-0560">Oxidoreductase</keyword>
<accession>E6U7R7</accession>
<proteinExistence type="predicted"/>
<dbReference type="CDD" id="cd06587">
    <property type="entry name" value="VOC"/>
    <property type="match status" value="1"/>
</dbReference>
<dbReference type="GO" id="GO:0051213">
    <property type="term" value="F:dioxygenase activity"/>
    <property type="evidence" value="ECO:0007669"/>
    <property type="project" value="UniProtKB-KW"/>
</dbReference>
<dbReference type="eggNOG" id="COG0346">
    <property type="taxonomic scope" value="Bacteria"/>
</dbReference>
<name>E6U7R7_ETHHY</name>
<feature type="domain" description="VOC" evidence="1">
    <location>
        <begin position="16"/>
        <end position="134"/>
    </location>
</feature>
<dbReference type="InterPro" id="IPR037523">
    <property type="entry name" value="VOC_core"/>
</dbReference>
<dbReference type="RefSeq" id="WP_013486533.1">
    <property type="nucleotide sequence ID" value="NC_014828.1"/>
</dbReference>
<dbReference type="PROSITE" id="PS51819">
    <property type="entry name" value="VOC"/>
    <property type="match status" value="1"/>
</dbReference>
<keyword evidence="2" id="KW-0223">Dioxygenase</keyword>
<reference evidence="2 3" key="1">
    <citation type="submission" date="2010-12" db="EMBL/GenBank/DDBJ databases">
        <title>Complete sequence of Ethanoligenens harbinense YUAN-3.</title>
        <authorList>
            <person name="Lucas S."/>
            <person name="Copeland A."/>
            <person name="Lapidus A."/>
            <person name="Cheng J.-F."/>
            <person name="Bruce D."/>
            <person name="Goodwin L."/>
            <person name="Pitluck S."/>
            <person name="Chertkov O."/>
            <person name="Misra M."/>
            <person name="Detter J.C."/>
            <person name="Han C."/>
            <person name="Tapia R."/>
            <person name="Land M."/>
            <person name="Hauser L."/>
            <person name="Jeffries C."/>
            <person name="Kyrpides N."/>
            <person name="Ivanova N."/>
            <person name="Mikhailova N."/>
            <person name="Wang A."/>
            <person name="Mouttaki H."/>
            <person name="He Z."/>
            <person name="Zhou J."/>
            <person name="Hemme C.L."/>
            <person name="Woyke T."/>
        </authorList>
    </citation>
    <scope>NUCLEOTIDE SEQUENCE [LARGE SCALE GENOMIC DNA]</scope>
    <source>
        <strain evidence="3">DSM 18485 / JCM 12961 / CGMCC 1.5033 / YUAN-3</strain>
    </source>
</reference>
<dbReference type="STRING" id="663278.Ethha_2697"/>
<dbReference type="EMBL" id="CP002400">
    <property type="protein sequence ID" value="ADU28190.1"/>
    <property type="molecule type" value="Genomic_DNA"/>
</dbReference>
<dbReference type="InterPro" id="IPR029068">
    <property type="entry name" value="Glyas_Bleomycin-R_OHBP_Dase"/>
</dbReference>
<sequence length="135" mass="14858">MEQEKSAPQATEWLIRPRSVVIDCTNAGELADFYAALLGWQAEKGFDGLYCVSGGASSFRLLISEDEGYVPPVWPEEPGRQQKGMHLDFTVDDLDKAAAYAVSLGAVKSAKQYNPKQWITLFDPAGHPFCLCLSE</sequence>
<protein>
    <submittedName>
        <fullName evidence="2">Glyoxalase/bleomycin resistance protein/dioxygenase</fullName>
    </submittedName>
</protein>
<keyword evidence="3" id="KW-1185">Reference proteome</keyword>
<dbReference type="AlphaFoldDB" id="E6U7R7"/>
<dbReference type="PANTHER" id="PTHR35908">
    <property type="entry name" value="HYPOTHETICAL FUSION PROTEIN"/>
    <property type="match status" value="1"/>
</dbReference>
<gene>
    <name evidence="2" type="ordered locus">Ethha_2697</name>
</gene>
<dbReference type="Proteomes" id="UP000001551">
    <property type="component" value="Chromosome"/>
</dbReference>
<dbReference type="PANTHER" id="PTHR35908:SF1">
    <property type="entry name" value="CONSERVED PROTEIN"/>
    <property type="match status" value="1"/>
</dbReference>
<dbReference type="KEGG" id="eha:Ethha_2697"/>
<dbReference type="SUPFAM" id="SSF54593">
    <property type="entry name" value="Glyoxalase/Bleomycin resistance protein/Dihydroxybiphenyl dioxygenase"/>
    <property type="match status" value="1"/>
</dbReference>
<dbReference type="InterPro" id="IPR041581">
    <property type="entry name" value="Glyoxalase_6"/>
</dbReference>
<dbReference type="Gene3D" id="3.10.180.10">
    <property type="entry name" value="2,3-Dihydroxybiphenyl 1,2-Dioxygenase, domain 1"/>
    <property type="match status" value="1"/>
</dbReference>
<dbReference type="Pfam" id="PF18029">
    <property type="entry name" value="Glyoxalase_6"/>
    <property type="match status" value="1"/>
</dbReference>
<evidence type="ECO:0000313" key="3">
    <source>
        <dbReference type="Proteomes" id="UP000001551"/>
    </source>
</evidence>
<dbReference type="HOGENOM" id="CLU_108054_2_1_9"/>
<evidence type="ECO:0000313" key="2">
    <source>
        <dbReference type="EMBL" id="ADU28190.1"/>
    </source>
</evidence>